<protein>
    <recommendedName>
        <fullName evidence="2">Phospholipase D-like domain-containing protein</fullName>
    </recommendedName>
</protein>
<evidence type="ECO:0000256" key="1">
    <source>
        <dbReference type="SAM" id="MobiDB-lite"/>
    </source>
</evidence>
<feature type="domain" description="Phospholipase D-like" evidence="2">
    <location>
        <begin position="45"/>
        <end position="153"/>
    </location>
</feature>
<organism evidence="3 4">
    <name type="scientific">Streptomyces violaceoruber</name>
    <dbReference type="NCBI Taxonomy" id="1935"/>
    <lineage>
        <taxon>Bacteria</taxon>
        <taxon>Bacillati</taxon>
        <taxon>Actinomycetota</taxon>
        <taxon>Actinomycetes</taxon>
        <taxon>Kitasatosporales</taxon>
        <taxon>Streptomycetaceae</taxon>
        <taxon>Streptomyces</taxon>
        <taxon>Streptomyces violaceoruber group</taxon>
    </lineage>
</organism>
<feature type="region of interest" description="Disordered" evidence="1">
    <location>
        <begin position="249"/>
        <end position="269"/>
    </location>
</feature>
<proteinExistence type="predicted"/>
<reference evidence="3 4" key="1">
    <citation type="submission" date="2017-03" db="EMBL/GenBank/DDBJ databases">
        <title>Complete Genome Sequence of a natural compounds producer, Streptomyces violaceus S21.</title>
        <authorList>
            <person name="Zhong C."/>
            <person name="Zhao Z."/>
            <person name="Fu J."/>
            <person name="Zong G."/>
            <person name="Qin R."/>
            <person name="Cao G."/>
        </authorList>
    </citation>
    <scope>NUCLEOTIDE SEQUENCE [LARGE SCALE GENOMIC DNA]</scope>
    <source>
        <strain evidence="3 4">S21</strain>
    </source>
</reference>
<evidence type="ECO:0000313" key="3">
    <source>
        <dbReference type="EMBL" id="ARF63087.1"/>
    </source>
</evidence>
<evidence type="ECO:0000259" key="2">
    <source>
        <dbReference type="Pfam" id="PF13091"/>
    </source>
</evidence>
<dbReference type="Proteomes" id="UP000192445">
    <property type="component" value="Chromosome"/>
</dbReference>
<dbReference type="EMBL" id="CP020570">
    <property type="protein sequence ID" value="ARF63087.1"/>
    <property type="molecule type" value="Genomic_DNA"/>
</dbReference>
<dbReference type="AlphaFoldDB" id="A0A1V0UDA2"/>
<dbReference type="InterPro" id="IPR025202">
    <property type="entry name" value="PLD-like_dom"/>
</dbReference>
<dbReference type="OrthoDB" id="9776021at2"/>
<dbReference type="Gene3D" id="3.30.870.10">
    <property type="entry name" value="Endonuclease Chain A"/>
    <property type="match status" value="1"/>
</dbReference>
<dbReference type="Pfam" id="PF13091">
    <property type="entry name" value="PLDc_2"/>
    <property type="match status" value="1"/>
</dbReference>
<dbReference type="CDD" id="cd09117">
    <property type="entry name" value="PLDc_Bfil_DEXD_like"/>
    <property type="match status" value="1"/>
</dbReference>
<evidence type="ECO:0000313" key="4">
    <source>
        <dbReference type="Proteomes" id="UP000192445"/>
    </source>
</evidence>
<name>A0A1V0UDA2_STRVN</name>
<sequence length="418" mass="45575">MKLRFVGQPFADHPNLVDFIEHARDDGFDELKIAVAWAKRSGLGRVWDALEEFRTQGGKVLLILGVSEGGATREGLELALQVADEVYVFHDPRRTFHPKVYFACSSGQRSLLVGSSNLTAGGLSWNYEASTWVDWDAGEGEDVTDKVSAWFDGLLAKTESCSPLTAELITNLEKSGDIVIGSESRARRVQKKKSDTPEDNDSAIVATISGLFKPVLAGLRKLPGLSSKIAPIASAPGTTVTKKPAIKATGASGTPPMVKKPALAGPAPLPTANVQRRWYKRLDNTAAQQVKSAASNPTGNLRLSQEDASIDHKHYFRDDFFGGLPWTPTEGKDTEQEVVVGFRTWIDGTDHGIQELRISHDLKRISGQGNVPTVLHWGTLASEMRETNYVGLHISVERTTDGEYNLVISQAPRGDYQV</sequence>
<dbReference type="SUPFAM" id="SSF56024">
    <property type="entry name" value="Phospholipase D/nuclease"/>
    <property type="match status" value="1"/>
</dbReference>
<accession>A0A1V0UDA2</accession>
<dbReference type="KEGG" id="svu:B1H20_18115"/>
<gene>
    <name evidence="3" type="ORF">B1H20_18115</name>
</gene>
<dbReference type="RefSeq" id="WP_083192923.1">
    <property type="nucleotide sequence ID" value="NZ_CP020570.1"/>
</dbReference>